<proteinExistence type="predicted"/>
<organism evidence="1 2">
    <name type="scientific">Lentinula guzmanii</name>
    <dbReference type="NCBI Taxonomy" id="2804957"/>
    <lineage>
        <taxon>Eukaryota</taxon>
        <taxon>Fungi</taxon>
        <taxon>Dikarya</taxon>
        <taxon>Basidiomycota</taxon>
        <taxon>Agaricomycotina</taxon>
        <taxon>Agaricomycetes</taxon>
        <taxon>Agaricomycetidae</taxon>
        <taxon>Agaricales</taxon>
        <taxon>Marasmiineae</taxon>
        <taxon>Omphalotaceae</taxon>
        <taxon>Lentinula</taxon>
    </lineage>
</organism>
<evidence type="ECO:0000313" key="2">
    <source>
        <dbReference type="Proteomes" id="UP001176059"/>
    </source>
</evidence>
<name>A0AA38MQH7_9AGAR</name>
<feature type="non-terminal residue" evidence="1">
    <location>
        <position position="137"/>
    </location>
</feature>
<evidence type="ECO:0000313" key="1">
    <source>
        <dbReference type="EMBL" id="KAJ3711436.1"/>
    </source>
</evidence>
<dbReference type="SUPFAM" id="SSF56672">
    <property type="entry name" value="DNA/RNA polymerases"/>
    <property type="match status" value="1"/>
</dbReference>
<accession>A0AA38MQH7</accession>
<reference evidence="1" key="2">
    <citation type="journal article" date="2023" name="Proc. Natl. Acad. Sci. U.S.A.">
        <title>A global phylogenomic analysis of the shiitake genus Lentinula.</title>
        <authorList>
            <person name="Sierra-Patev S."/>
            <person name="Min B."/>
            <person name="Naranjo-Ortiz M."/>
            <person name="Looney B."/>
            <person name="Konkel Z."/>
            <person name="Slot J.C."/>
            <person name="Sakamoto Y."/>
            <person name="Steenwyk J.L."/>
            <person name="Rokas A."/>
            <person name="Carro J."/>
            <person name="Camarero S."/>
            <person name="Ferreira P."/>
            <person name="Molpeceres G."/>
            <person name="Ruiz-Duenas F.J."/>
            <person name="Serrano A."/>
            <person name="Henrissat B."/>
            <person name="Drula E."/>
            <person name="Hughes K.W."/>
            <person name="Mata J.L."/>
            <person name="Ishikawa N.K."/>
            <person name="Vargas-Isla R."/>
            <person name="Ushijima S."/>
            <person name="Smith C.A."/>
            <person name="Donoghue J."/>
            <person name="Ahrendt S."/>
            <person name="Andreopoulos W."/>
            <person name="He G."/>
            <person name="LaButti K."/>
            <person name="Lipzen A."/>
            <person name="Ng V."/>
            <person name="Riley R."/>
            <person name="Sandor L."/>
            <person name="Barry K."/>
            <person name="Martinez A.T."/>
            <person name="Xiao Y."/>
            <person name="Gibbons J.G."/>
            <person name="Terashima K."/>
            <person name="Grigoriev I.V."/>
            <person name="Hibbett D."/>
        </authorList>
    </citation>
    <scope>NUCLEOTIDE SEQUENCE</scope>
    <source>
        <strain evidence="1">ET3784</strain>
    </source>
</reference>
<keyword evidence="2" id="KW-1185">Reference proteome</keyword>
<comment type="caution">
    <text evidence="1">The sequence shown here is derived from an EMBL/GenBank/DDBJ whole genome shotgun (WGS) entry which is preliminary data.</text>
</comment>
<dbReference type="EMBL" id="JANVFO010000120">
    <property type="protein sequence ID" value="KAJ3711436.1"/>
    <property type="molecule type" value="Genomic_DNA"/>
</dbReference>
<reference evidence="1" key="1">
    <citation type="submission" date="2022-08" db="EMBL/GenBank/DDBJ databases">
        <authorList>
            <consortium name="DOE Joint Genome Institute"/>
            <person name="Min B."/>
            <person name="Sierra-Patev S."/>
            <person name="Naranjo-Ortiz M."/>
            <person name="Looney B."/>
            <person name="Konkel Z."/>
            <person name="Slot J.C."/>
            <person name="Sakamoto Y."/>
            <person name="Steenwyk J.L."/>
            <person name="Rokas A."/>
            <person name="Carro J."/>
            <person name="Camarero S."/>
            <person name="Ferreira P."/>
            <person name="Molpeceres G."/>
            <person name="Ruiz-duenas F.J."/>
            <person name="Serrano A."/>
            <person name="Henrissat B."/>
            <person name="Drula E."/>
            <person name="Hughes K.W."/>
            <person name="Mata J.L."/>
            <person name="Ishikawa N.K."/>
            <person name="Vargas-Isla R."/>
            <person name="Ushijima S."/>
            <person name="Smith C.A."/>
            <person name="Ahrendt S."/>
            <person name="Andreopoulos W."/>
            <person name="He G."/>
            <person name="LaButti K."/>
            <person name="Lipzen A."/>
            <person name="Ng V."/>
            <person name="Riley R."/>
            <person name="Sandor L."/>
            <person name="Barry K."/>
            <person name="Martinez A.T."/>
            <person name="Xiao Y."/>
            <person name="Gibbons J.G."/>
            <person name="Terashima K."/>
            <person name="Hibbett D.S."/>
            <person name="Grigoriev I.V."/>
        </authorList>
    </citation>
    <scope>NUCLEOTIDE SEQUENCE</scope>
    <source>
        <strain evidence="1">ET3784</strain>
    </source>
</reference>
<gene>
    <name evidence="1" type="ORF">DFJ43DRAFT_1008919</name>
</gene>
<dbReference type="AlphaFoldDB" id="A0AA38MQH7"/>
<protein>
    <submittedName>
        <fullName evidence="1">Uncharacterized protein</fullName>
    </submittedName>
</protein>
<dbReference type="Proteomes" id="UP001176059">
    <property type="component" value="Unassembled WGS sequence"/>
</dbReference>
<dbReference type="InterPro" id="IPR043502">
    <property type="entry name" value="DNA/RNA_pol_sf"/>
</dbReference>
<sequence>MGWTNSVPIFHDDVTYMLREEIPHVTRPYIDDVPIKGPPTRYETPEGSYKVIPENSGIRCFVWEHMQNVNRVIQRVKYCGGTFSGHKAVICASEFKVVGYRCTYEGRIVDPDLMGVIDRWGPCKNIGDVRSFLGTTG</sequence>